<reference evidence="4" key="2">
    <citation type="submission" date="2015-01" db="EMBL/GenBank/DDBJ databases">
        <title>Evolutionary Origins and Diversification of the Mycorrhizal Mutualists.</title>
        <authorList>
            <consortium name="DOE Joint Genome Institute"/>
            <consortium name="Mycorrhizal Genomics Consortium"/>
            <person name="Kohler A."/>
            <person name="Kuo A."/>
            <person name="Nagy L.G."/>
            <person name="Floudas D."/>
            <person name="Copeland A."/>
            <person name="Barry K.W."/>
            <person name="Cichocki N."/>
            <person name="Veneault-Fourrey C."/>
            <person name="LaButti K."/>
            <person name="Lindquist E.A."/>
            <person name="Lipzen A."/>
            <person name="Lundell T."/>
            <person name="Morin E."/>
            <person name="Murat C."/>
            <person name="Riley R."/>
            <person name="Ohm R."/>
            <person name="Sun H."/>
            <person name="Tunlid A."/>
            <person name="Henrissat B."/>
            <person name="Grigoriev I.V."/>
            <person name="Hibbett D.S."/>
            <person name="Martin F."/>
        </authorList>
    </citation>
    <scope>NUCLEOTIDE SEQUENCE [LARGE SCALE GENOMIC DNA]</scope>
    <source>
        <strain evidence="4">MUT 4182</strain>
    </source>
</reference>
<dbReference type="STRING" id="1051891.A0A0C3QMS1"/>
<gene>
    <name evidence="3" type="ORF">M407DRAFT_240643</name>
</gene>
<dbReference type="InterPro" id="IPR033464">
    <property type="entry name" value="CSN8_PSD8_EIF3K"/>
</dbReference>
<accession>A0A0C3QMS1</accession>
<evidence type="ECO:0000313" key="4">
    <source>
        <dbReference type="Proteomes" id="UP000054248"/>
    </source>
</evidence>
<dbReference type="EMBL" id="KN822943">
    <property type="protein sequence ID" value="KIO34315.1"/>
    <property type="molecule type" value="Genomic_DNA"/>
</dbReference>
<proteinExistence type="predicted"/>
<evidence type="ECO:0000259" key="2">
    <source>
        <dbReference type="Pfam" id="PF10075"/>
    </source>
</evidence>
<reference evidence="3 4" key="1">
    <citation type="submission" date="2014-04" db="EMBL/GenBank/DDBJ databases">
        <authorList>
            <consortium name="DOE Joint Genome Institute"/>
            <person name="Kuo A."/>
            <person name="Girlanda M."/>
            <person name="Perotto S."/>
            <person name="Kohler A."/>
            <person name="Nagy L.G."/>
            <person name="Floudas D."/>
            <person name="Copeland A."/>
            <person name="Barry K.W."/>
            <person name="Cichocki N."/>
            <person name="Veneault-Fourrey C."/>
            <person name="LaButti K."/>
            <person name="Lindquist E.A."/>
            <person name="Lipzen A."/>
            <person name="Lundell T."/>
            <person name="Morin E."/>
            <person name="Murat C."/>
            <person name="Sun H."/>
            <person name="Tunlid A."/>
            <person name="Henrissat B."/>
            <person name="Grigoriev I.V."/>
            <person name="Hibbett D.S."/>
            <person name="Martin F."/>
            <person name="Nordberg H.P."/>
            <person name="Cantor M.N."/>
            <person name="Hua S.X."/>
        </authorList>
    </citation>
    <scope>NUCLEOTIDE SEQUENCE [LARGE SCALE GENOMIC DNA]</scope>
    <source>
        <strain evidence="3 4">MUT 4182</strain>
    </source>
</reference>
<dbReference type="Pfam" id="PF10075">
    <property type="entry name" value="CSN8_PSD8_EIF3K"/>
    <property type="match status" value="1"/>
</dbReference>
<feature type="compositionally biased region" description="Pro residues" evidence="1">
    <location>
        <begin position="1"/>
        <end position="17"/>
    </location>
</feature>
<evidence type="ECO:0000313" key="3">
    <source>
        <dbReference type="EMBL" id="KIO34315.1"/>
    </source>
</evidence>
<name>A0A0C3QMS1_9AGAM</name>
<dbReference type="HOGENOM" id="CLU_094291_0_0_1"/>
<feature type="region of interest" description="Disordered" evidence="1">
    <location>
        <begin position="1"/>
        <end position="23"/>
    </location>
</feature>
<protein>
    <recommendedName>
        <fullName evidence="2">CSN8/PSMD8/EIF3K domain-containing protein</fullName>
    </recommendedName>
</protein>
<organism evidence="3 4">
    <name type="scientific">Tulasnella calospora MUT 4182</name>
    <dbReference type="NCBI Taxonomy" id="1051891"/>
    <lineage>
        <taxon>Eukaryota</taxon>
        <taxon>Fungi</taxon>
        <taxon>Dikarya</taxon>
        <taxon>Basidiomycota</taxon>
        <taxon>Agaricomycotina</taxon>
        <taxon>Agaricomycetes</taxon>
        <taxon>Cantharellales</taxon>
        <taxon>Tulasnellaceae</taxon>
        <taxon>Tulasnella</taxon>
    </lineage>
</organism>
<feature type="domain" description="CSN8/PSMD8/EIF3K" evidence="2">
    <location>
        <begin position="73"/>
        <end position="213"/>
    </location>
</feature>
<sequence length="242" mass="25633">MQQPPTPNPGVEPPVPIQPTLATSEPRWRHQIRITFPDLAKLAQAGRYAELAQACDNLEAAIPDDPDSCRLLLTGPLVLAHLINDDATSAYFALKRLPGPLAASPLPQALLPLTASIADRKYQNIQPRVATLISLARNPQALEPELALLVESVAGALQIAWRKRIVALLSRAYAGIPAAQASALLDLPVDKIASKVSSWKYDAASATFTPAGDAIATSARAPSSLARFDDAVAGAAQLESVF</sequence>
<dbReference type="AlphaFoldDB" id="A0A0C3QMS1"/>
<dbReference type="OrthoDB" id="5351233at2759"/>
<dbReference type="Proteomes" id="UP000054248">
    <property type="component" value="Unassembled WGS sequence"/>
</dbReference>
<keyword evidence="4" id="KW-1185">Reference proteome</keyword>
<evidence type="ECO:0000256" key="1">
    <source>
        <dbReference type="SAM" id="MobiDB-lite"/>
    </source>
</evidence>